<dbReference type="AlphaFoldDB" id="S9TFC7"/>
<organism evidence="1 2">
    <name type="scientific">Magnetospirillum fulvum MGU-K5</name>
    <dbReference type="NCBI Taxonomy" id="1316936"/>
    <lineage>
        <taxon>Bacteria</taxon>
        <taxon>Pseudomonadati</taxon>
        <taxon>Pseudomonadota</taxon>
        <taxon>Alphaproteobacteria</taxon>
        <taxon>Rhodospirillales</taxon>
        <taxon>Rhodospirillaceae</taxon>
        <taxon>Magnetospirillum</taxon>
    </lineage>
</organism>
<dbReference type="OrthoDB" id="8476999at2"/>
<evidence type="ECO:0000313" key="1">
    <source>
        <dbReference type="EMBL" id="EPY00976.1"/>
    </source>
</evidence>
<comment type="caution">
    <text evidence="1">The sequence shown here is derived from an EMBL/GenBank/DDBJ whole genome shotgun (WGS) entry which is preliminary data.</text>
</comment>
<dbReference type="STRING" id="1316936.K678_13383"/>
<proteinExistence type="predicted"/>
<dbReference type="InterPro" id="IPR007505">
    <property type="entry name" value="PDDEXK_7"/>
</dbReference>
<accession>S9TFC7</accession>
<dbReference type="EMBL" id="AQPH01000058">
    <property type="protein sequence ID" value="EPY00976.1"/>
    <property type="molecule type" value="Genomic_DNA"/>
</dbReference>
<reference evidence="1 2" key="1">
    <citation type="submission" date="2013-04" db="EMBL/GenBank/DDBJ databases">
        <authorList>
            <person name="Kuznetsov B."/>
            <person name="Ivanovsky R."/>
        </authorList>
    </citation>
    <scope>NUCLEOTIDE SEQUENCE [LARGE SCALE GENOMIC DNA]</scope>
    <source>
        <strain evidence="1 2">MGU-K5</strain>
    </source>
</reference>
<protein>
    <recommendedName>
        <fullName evidence="3">DUF2357 domain-containing protein</fullName>
    </recommendedName>
</protein>
<gene>
    <name evidence="1" type="ORF">K678_13383</name>
</gene>
<dbReference type="RefSeq" id="WP_021132978.1">
    <property type="nucleotide sequence ID" value="NZ_AQPH01000058.1"/>
</dbReference>
<dbReference type="Proteomes" id="UP000015350">
    <property type="component" value="Unassembled WGS sequence"/>
</dbReference>
<evidence type="ECO:0008006" key="3">
    <source>
        <dbReference type="Google" id="ProtNLM"/>
    </source>
</evidence>
<evidence type="ECO:0000313" key="2">
    <source>
        <dbReference type="Proteomes" id="UP000015350"/>
    </source>
</evidence>
<dbReference type="Pfam" id="PF04411">
    <property type="entry name" value="PDDEXK_7"/>
    <property type="match status" value="1"/>
</dbReference>
<name>S9TFC7_MAGFU</name>
<sequence>MTHFIIFSGGSTLIDLPLGNFRGETCFEAKETARIGFEVDDYDARVTYQIMIGDIPLSEEPQERRTRLEWPASACLDGASGITPINLCDAKNGTVLARSIALVEPSKLSASAYRIMFDDMRRISVELLLDLISKSRLALSQGTPLRHGSVQPLTARLELSQIRRFWKRFSLILAEILEEPHVELRNSTTIRQPKRGERLNAGVLRRFAQQGLKARDAVRLGGLLELPTAMPNRDTRENRAIVGFIDLLRRRVERSLRSARAERDTRLAMLRSYGPDEAALTRFVQRREEPKIAKLQEIVDASERVVAEMRSTIRSFGASVNRIARQDFLKGFEGPIFRNHPRYSRASRLMRGFLNNTSIVVEQGDTEDAKSIETIFEQWIFFQISAALQEAGLSCISHNSIFEPIARDRFSVDLDRNAAIEFEAPDKRIVRLRYEPTILPRQAAQGIDAIYRGHSASPWTPDIVLEVLVPGADSREYRLAYAAVIDAKYTTAKNVWDRLEKIEKYREIRSVDTDSQIARQVWIAASIEASLRPRDEAVTWSAKGEVGANPFDVILGVIGADPADHDRTAAVLKAFVLGILNHAEAYRSNSPAASRHA</sequence>